<accession>A0ABT3ZV71</accession>
<keyword evidence="3" id="KW-0808">Transferase</keyword>
<keyword evidence="1" id="KW-1133">Transmembrane helix</keyword>
<gene>
    <name evidence="3" type="ORF">OVY01_21880</name>
</gene>
<organism evidence="3 4">
    <name type="scientific">Robbsia betulipollinis</name>
    <dbReference type="NCBI Taxonomy" id="2981849"/>
    <lineage>
        <taxon>Bacteria</taxon>
        <taxon>Pseudomonadati</taxon>
        <taxon>Pseudomonadota</taxon>
        <taxon>Betaproteobacteria</taxon>
        <taxon>Burkholderiales</taxon>
        <taxon>Burkholderiaceae</taxon>
        <taxon>Robbsia</taxon>
    </lineage>
</organism>
<feature type="domain" description="Acyltransferase 3" evidence="2">
    <location>
        <begin position="11"/>
        <end position="352"/>
    </location>
</feature>
<feature type="transmembrane region" description="Helical" evidence="1">
    <location>
        <begin position="20"/>
        <end position="39"/>
    </location>
</feature>
<feature type="transmembrane region" description="Helical" evidence="1">
    <location>
        <begin position="149"/>
        <end position="170"/>
    </location>
</feature>
<name>A0ABT3ZV71_9BURK</name>
<protein>
    <submittedName>
        <fullName evidence="3">Acyltransferase</fullName>
    </submittedName>
</protein>
<evidence type="ECO:0000313" key="3">
    <source>
        <dbReference type="EMBL" id="MCY0389795.1"/>
    </source>
</evidence>
<feature type="transmembrane region" description="Helical" evidence="1">
    <location>
        <begin position="177"/>
        <end position="195"/>
    </location>
</feature>
<sequence>MTIKTPSRRLHQLDALRGIASCMVVFSHFALIGPLIWINRTPLRLLATGHEAVLLFFVLSGFVLTLQQTGSRRVGYPEYLLKRFCRIYLPYICVLVLAIVCLFLTYHGLVPWAGGWLNSAWIGKDLSIGYFVDHIIFVGSYDTEHIIPVIWSLIYEMRVSIVFPLIVFFIIKMRLMYVAVSAIFLSLGTFCYIALTGGDSLALSFQASYLMTLHYLGVFVVGALLALKRAQWMPWLREGRRPYAVLCVSLALYFLSRGFLVFGDSPMIRWVIELTVTAGAAGIIAVSLTSKRIAHFLARRIVLFLGDISYSLYLVHTIVLLTFAHLLSDARQAWMALGLAALTVIPLAFVTYFIFEKPSLLLGRYLTSPKNSKDHSPSK</sequence>
<keyword evidence="3" id="KW-0012">Acyltransferase</keyword>
<proteinExistence type="predicted"/>
<keyword evidence="4" id="KW-1185">Reference proteome</keyword>
<feature type="transmembrane region" description="Helical" evidence="1">
    <location>
        <begin position="87"/>
        <end position="109"/>
    </location>
</feature>
<evidence type="ECO:0000259" key="2">
    <source>
        <dbReference type="Pfam" id="PF01757"/>
    </source>
</evidence>
<feature type="transmembrane region" description="Helical" evidence="1">
    <location>
        <begin position="333"/>
        <end position="355"/>
    </location>
</feature>
<reference evidence="3" key="1">
    <citation type="submission" date="2022-11" db="EMBL/GenBank/DDBJ databases">
        <title>Robbsia betulipollinis sp. nov., isolated from pollen of birch (Betula pendula).</title>
        <authorList>
            <person name="Shi H."/>
            <person name="Ambika Manirajan B."/>
            <person name="Ratering S."/>
            <person name="Geissler-Plaum R."/>
            <person name="Schnell S."/>
        </authorList>
    </citation>
    <scope>NUCLEOTIDE SEQUENCE</scope>
    <source>
        <strain evidence="3">Bb-Pol-6</strain>
    </source>
</reference>
<keyword evidence="1" id="KW-0812">Transmembrane</keyword>
<dbReference type="Pfam" id="PF01757">
    <property type="entry name" value="Acyl_transf_3"/>
    <property type="match status" value="1"/>
</dbReference>
<dbReference type="GO" id="GO:0016746">
    <property type="term" value="F:acyltransferase activity"/>
    <property type="evidence" value="ECO:0007669"/>
    <property type="project" value="UniProtKB-KW"/>
</dbReference>
<evidence type="ECO:0000256" key="1">
    <source>
        <dbReference type="SAM" id="Phobius"/>
    </source>
</evidence>
<evidence type="ECO:0000313" key="4">
    <source>
        <dbReference type="Proteomes" id="UP001082899"/>
    </source>
</evidence>
<feature type="transmembrane region" description="Helical" evidence="1">
    <location>
        <begin position="268"/>
        <end position="289"/>
    </location>
</feature>
<feature type="transmembrane region" description="Helical" evidence="1">
    <location>
        <begin position="45"/>
        <end position="66"/>
    </location>
</feature>
<dbReference type="RefSeq" id="WP_267849727.1">
    <property type="nucleotide sequence ID" value="NZ_JAPMXC010000012.1"/>
</dbReference>
<feature type="transmembrane region" description="Helical" evidence="1">
    <location>
        <begin position="301"/>
        <end position="327"/>
    </location>
</feature>
<dbReference type="Proteomes" id="UP001082899">
    <property type="component" value="Unassembled WGS sequence"/>
</dbReference>
<dbReference type="PANTHER" id="PTHR23028">
    <property type="entry name" value="ACETYLTRANSFERASE"/>
    <property type="match status" value="1"/>
</dbReference>
<feature type="transmembrane region" description="Helical" evidence="1">
    <location>
        <begin position="207"/>
        <end position="227"/>
    </location>
</feature>
<keyword evidence="1" id="KW-0472">Membrane</keyword>
<feature type="transmembrane region" description="Helical" evidence="1">
    <location>
        <begin position="243"/>
        <end position="262"/>
    </location>
</feature>
<dbReference type="InterPro" id="IPR002656">
    <property type="entry name" value="Acyl_transf_3_dom"/>
</dbReference>
<dbReference type="EMBL" id="JAPMXC010000012">
    <property type="protein sequence ID" value="MCY0389795.1"/>
    <property type="molecule type" value="Genomic_DNA"/>
</dbReference>
<comment type="caution">
    <text evidence="3">The sequence shown here is derived from an EMBL/GenBank/DDBJ whole genome shotgun (WGS) entry which is preliminary data.</text>
</comment>
<dbReference type="InterPro" id="IPR050879">
    <property type="entry name" value="Acyltransferase_3"/>
</dbReference>